<dbReference type="InterPro" id="IPR033934">
    <property type="entry name" value="SAICAR_synt_PurC"/>
</dbReference>
<accession>A0A3D8J1Y1</accession>
<comment type="pathway">
    <text evidence="1 8">Purine metabolism; IMP biosynthesis via de novo pathway; 5-amino-1-(5-phospho-D-ribosyl)imidazole-4-carboxamide from 5-amino-1-(5-phospho-D-ribosyl)imidazole-4-carboxylate: step 1/2.</text>
</comment>
<dbReference type="GO" id="GO:0009236">
    <property type="term" value="P:cobalamin biosynthetic process"/>
    <property type="evidence" value="ECO:0007669"/>
    <property type="project" value="InterPro"/>
</dbReference>
<dbReference type="EMBL" id="NXLW01000013">
    <property type="protein sequence ID" value="RDU71240.1"/>
    <property type="molecule type" value="Genomic_DNA"/>
</dbReference>
<organism evidence="10 11">
    <name type="scientific">Helicobacter aurati</name>
    <dbReference type="NCBI Taxonomy" id="137778"/>
    <lineage>
        <taxon>Bacteria</taxon>
        <taxon>Pseudomonadati</taxon>
        <taxon>Campylobacterota</taxon>
        <taxon>Epsilonproteobacteria</taxon>
        <taxon>Campylobacterales</taxon>
        <taxon>Helicobacteraceae</taxon>
        <taxon>Helicobacter</taxon>
    </lineage>
</organism>
<dbReference type="GO" id="GO:0005524">
    <property type="term" value="F:ATP binding"/>
    <property type="evidence" value="ECO:0007669"/>
    <property type="project" value="UniProtKB-KW"/>
</dbReference>
<keyword evidence="3 8" id="KW-0436">Ligase</keyword>
<dbReference type="InterPro" id="IPR001636">
    <property type="entry name" value="SAICAR_synth"/>
</dbReference>
<evidence type="ECO:0000256" key="2">
    <source>
        <dbReference type="ARBA" id="ARBA00010190"/>
    </source>
</evidence>
<evidence type="ECO:0000256" key="8">
    <source>
        <dbReference type="HAMAP-Rule" id="MF_00137"/>
    </source>
</evidence>
<reference evidence="10 11" key="1">
    <citation type="submission" date="2018-04" db="EMBL/GenBank/DDBJ databases">
        <title>Novel Campyloabacter and Helicobacter Species and Strains.</title>
        <authorList>
            <person name="Mannion A.J."/>
            <person name="Shen Z."/>
            <person name="Fox J.G."/>
        </authorList>
    </citation>
    <scope>NUCLEOTIDE SEQUENCE [LARGE SCALE GENOMIC DNA]</scope>
    <source>
        <strain evidence="10 11">MIT 97-5075</strain>
    </source>
</reference>
<dbReference type="Gene3D" id="3.30.470.20">
    <property type="entry name" value="ATP-grasp fold, B domain"/>
    <property type="match status" value="1"/>
</dbReference>
<dbReference type="CDD" id="cd01415">
    <property type="entry name" value="SAICAR_synt_PurC"/>
    <property type="match status" value="1"/>
</dbReference>
<evidence type="ECO:0000256" key="1">
    <source>
        <dbReference type="ARBA" id="ARBA00004672"/>
    </source>
</evidence>
<dbReference type="Proteomes" id="UP000256424">
    <property type="component" value="Unassembled WGS sequence"/>
</dbReference>
<dbReference type="InterPro" id="IPR050089">
    <property type="entry name" value="SAICAR_synthetase"/>
</dbReference>
<keyword evidence="5 8" id="KW-0658">Purine biosynthesis</keyword>
<dbReference type="NCBIfam" id="TIGR00081">
    <property type="entry name" value="purC"/>
    <property type="match status" value="1"/>
</dbReference>
<dbReference type="FunFam" id="3.30.470.20:FF:000006">
    <property type="entry name" value="Phosphoribosylaminoimidazole-succinocarboxamide synthase"/>
    <property type="match status" value="1"/>
</dbReference>
<dbReference type="SUPFAM" id="SSF56104">
    <property type="entry name" value="SAICAR synthase-like"/>
    <property type="match status" value="1"/>
</dbReference>
<dbReference type="OrthoDB" id="9801549at2"/>
<protein>
    <recommendedName>
        <fullName evidence="8">Phosphoribosylaminoimidazole-succinocarboxamide synthase</fullName>
        <ecNumber evidence="8">6.3.2.6</ecNumber>
    </recommendedName>
    <alternativeName>
        <fullName evidence="8">SAICAR synthetase</fullName>
    </alternativeName>
</protein>
<dbReference type="Pfam" id="PF01259">
    <property type="entry name" value="SAICAR_synt"/>
    <property type="match status" value="1"/>
</dbReference>
<comment type="similarity">
    <text evidence="2 8">Belongs to the SAICAR synthetase family.</text>
</comment>
<dbReference type="InterPro" id="IPR018236">
    <property type="entry name" value="SAICAR_synthetase_CS"/>
</dbReference>
<dbReference type="UniPathway" id="UPA00074">
    <property type="reaction ID" value="UER00131"/>
</dbReference>
<evidence type="ECO:0000256" key="7">
    <source>
        <dbReference type="ARBA" id="ARBA00048475"/>
    </source>
</evidence>
<dbReference type="GO" id="GO:0004639">
    <property type="term" value="F:phosphoribosylaminoimidazolesuccinocarboxamide synthase activity"/>
    <property type="evidence" value="ECO:0007669"/>
    <property type="project" value="UniProtKB-UniRule"/>
</dbReference>
<dbReference type="PANTHER" id="PTHR43599">
    <property type="entry name" value="MULTIFUNCTIONAL PROTEIN ADE2"/>
    <property type="match status" value="1"/>
</dbReference>
<sequence>MIESSFECNIPTLINNIIHNENLLYEGKGKKLYKIQPDLLKQIQQNILTEHNTKEEILLCVFKDDLTAFNAQKTSSEKGKGELNCKISTKIFHLLEEEHICTHYLFVRPNILAYLPNNIMFCKKINIIPLEVVTRNITTGSLVKRLGIQEKITIKDTPLKEPLVEFYYKNDSLNDPIVTESHCLLMNLATIQEIDSLKNMALKINSLLSKYFERANLILVDFKLEFGKDTNNKILLADEISPDNCRLWDKATGKKMDKDIFREDIGNLHSAYHEVLQRLLDNN</sequence>
<evidence type="ECO:0000259" key="9">
    <source>
        <dbReference type="Pfam" id="PF01259"/>
    </source>
</evidence>
<evidence type="ECO:0000313" key="10">
    <source>
        <dbReference type="EMBL" id="RDU71240.1"/>
    </source>
</evidence>
<dbReference type="PROSITE" id="PS01057">
    <property type="entry name" value="SAICAR_SYNTHETASE_1"/>
    <property type="match status" value="1"/>
</dbReference>
<comment type="caution">
    <text evidence="10">The sequence shown here is derived from an EMBL/GenBank/DDBJ whole genome shotgun (WGS) entry which is preliminary data.</text>
</comment>
<name>A0A3D8J1Y1_9HELI</name>
<keyword evidence="6 8" id="KW-0067">ATP-binding</keyword>
<dbReference type="AlphaFoldDB" id="A0A3D8J1Y1"/>
<comment type="catalytic activity">
    <reaction evidence="7 8">
        <text>5-amino-1-(5-phospho-D-ribosyl)imidazole-4-carboxylate + L-aspartate + ATP = (2S)-2-[5-amino-1-(5-phospho-beta-D-ribosyl)imidazole-4-carboxamido]succinate + ADP + phosphate + 2 H(+)</text>
        <dbReference type="Rhea" id="RHEA:22628"/>
        <dbReference type="ChEBI" id="CHEBI:15378"/>
        <dbReference type="ChEBI" id="CHEBI:29991"/>
        <dbReference type="ChEBI" id="CHEBI:30616"/>
        <dbReference type="ChEBI" id="CHEBI:43474"/>
        <dbReference type="ChEBI" id="CHEBI:58443"/>
        <dbReference type="ChEBI" id="CHEBI:77657"/>
        <dbReference type="ChEBI" id="CHEBI:456216"/>
        <dbReference type="EC" id="6.3.2.6"/>
    </reaction>
</comment>
<dbReference type="GO" id="GO:0006189">
    <property type="term" value="P:'de novo' IMP biosynthetic process"/>
    <property type="evidence" value="ECO:0007669"/>
    <property type="project" value="UniProtKB-UniRule"/>
</dbReference>
<evidence type="ECO:0000256" key="4">
    <source>
        <dbReference type="ARBA" id="ARBA00022741"/>
    </source>
</evidence>
<dbReference type="InterPro" id="IPR028923">
    <property type="entry name" value="SAICAR_synt/ADE2_N"/>
</dbReference>
<dbReference type="EC" id="6.3.2.6" evidence="8"/>
<evidence type="ECO:0000256" key="3">
    <source>
        <dbReference type="ARBA" id="ARBA00022598"/>
    </source>
</evidence>
<proteinExistence type="inferred from homology"/>
<dbReference type="Gene3D" id="3.30.200.20">
    <property type="entry name" value="Phosphorylase Kinase, domain 1"/>
    <property type="match status" value="1"/>
</dbReference>
<keyword evidence="4 8" id="KW-0547">Nucleotide-binding</keyword>
<keyword evidence="11" id="KW-1185">Reference proteome</keyword>
<evidence type="ECO:0000256" key="6">
    <source>
        <dbReference type="ARBA" id="ARBA00022840"/>
    </source>
</evidence>
<feature type="domain" description="SAICAR synthetase/ADE2 N-terminal" evidence="9">
    <location>
        <begin position="54"/>
        <end position="278"/>
    </location>
</feature>
<evidence type="ECO:0000256" key="5">
    <source>
        <dbReference type="ARBA" id="ARBA00022755"/>
    </source>
</evidence>
<dbReference type="PROSITE" id="PS01058">
    <property type="entry name" value="SAICAR_SYNTHETASE_2"/>
    <property type="match status" value="1"/>
</dbReference>
<dbReference type="HAMAP" id="MF_00137">
    <property type="entry name" value="SAICAR_synth"/>
    <property type="match status" value="1"/>
</dbReference>
<gene>
    <name evidence="8" type="primary">purC</name>
    <name evidence="10" type="ORF">CQA66_06755</name>
</gene>
<evidence type="ECO:0000313" key="11">
    <source>
        <dbReference type="Proteomes" id="UP000256424"/>
    </source>
</evidence>
<dbReference type="PANTHER" id="PTHR43599:SF3">
    <property type="entry name" value="SI:DKEY-6E2.2"/>
    <property type="match status" value="1"/>
</dbReference>